<organism evidence="9 10">
    <name type="scientific">Rhizophlyctis rosea</name>
    <dbReference type="NCBI Taxonomy" id="64517"/>
    <lineage>
        <taxon>Eukaryota</taxon>
        <taxon>Fungi</taxon>
        <taxon>Fungi incertae sedis</taxon>
        <taxon>Chytridiomycota</taxon>
        <taxon>Chytridiomycota incertae sedis</taxon>
        <taxon>Chytridiomycetes</taxon>
        <taxon>Rhizophlyctidales</taxon>
        <taxon>Rhizophlyctidaceae</taxon>
        <taxon>Rhizophlyctis</taxon>
    </lineage>
</organism>
<evidence type="ECO:0000256" key="6">
    <source>
        <dbReference type="SAM" id="MobiDB-lite"/>
    </source>
</evidence>
<keyword evidence="3 7" id="KW-0812">Transmembrane</keyword>
<evidence type="ECO:0000256" key="7">
    <source>
        <dbReference type="SAM" id="Phobius"/>
    </source>
</evidence>
<proteinExistence type="inferred from homology"/>
<keyword evidence="4 7" id="KW-1133">Transmembrane helix</keyword>
<keyword evidence="10" id="KW-1185">Reference proteome</keyword>
<feature type="transmembrane region" description="Helical" evidence="7">
    <location>
        <begin position="269"/>
        <end position="287"/>
    </location>
</feature>
<feature type="transmembrane region" description="Helical" evidence="7">
    <location>
        <begin position="160"/>
        <end position="178"/>
    </location>
</feature>
<dbReference type="InterPro" id="IPR024041">
    <property type="entry name" value="NH4_transpt_AmtB-like_dom"/>
</dbReference>
<evidence type="ECO:0000256" key="3">
    <source>
        <dbReference type="ARBA" id="ARBA00022692"/>
    </source>
</evidence>
<feature type="compositionally biased region" description="Acidic residues" evidence="6">
    <location>
        <begin position="454"/>
        <end position="464"/>
    </location>
</feature>
<dbReference type="Gene3D" id="1.10.3430.10">
    <property type="entry name" value="Ammonium transporter AmtB like domains"/>
    <property type="match status" value="1"/>
</dbReference>
<feature type="transmembrane region" description="Helical" evidence="7">
    <location>
        <begin position="12"/>
        <end position="39"/>
    </location>
</feature>
<name>A0AAD5SLY9_9FUNG</name>
<dbReference type="AlphaFoldDB" id="A0AAD5SLY9"/>
<dbReference type="SUPFAM" id="SSF111352">
    <property type="entry name" value="Ammonium transporter"/>
    <property type="match status" value="1"/>
</dbReference>
<feature type="transmembrane region" description="Helical" evidence="7">
    <location>
        <begin position="333"/>
        <end position="355"/>
    </location>
</feature>
<dbReference type="Proteomes" id="UP001212841">
    <property type="component" value="Unassembled WGS sequence"/>
</dbReference>
<dbReference type="Pfam" id="PF00909">
    <property type="entry name" value="Ammonium_transp"/>
    <property type="match status" value="1"/>
</dbReference>
<evidence type="ECO:0000313" key="10">
    <source>
        <dbReference type="Proteomes" id="UP001212841"/>
    </source>
</evidence>
<evidence type="ECO:0000256" key="1">
    <source>
        <dbReference type="ARBA" id="ARBA00004141"/>
    </source>
</evidence>
<dbReference type="InterPro" id="IPR029020">
    <property type="entry name" value="Ammonium/urea_transptr"/>
</dbReference>
<protein>
    <recommendedName>
        <fullName evidence="8">Ammonium transporter AmtB-like domain-containing protein</fullName>
    </recommendedName>
</protein>
<sequence>MGKAYQRPPPPIVLRLGPLAFELFDILFLLWQAVMVVLYCTKVTYSQDVTSLADERGVANEYITYTGIAFMMYIGFGYLMTFLRRNGFAAVGMTFMVSAVVMEWGILVQTFLEHMLEAAHGEVEPYLHLNLRSLILGMFMVAPVLISFGAIIGKVSSYELMFVAFFEVIFVGINNYIANGRGTLLEAVDMGGSVFIHLFGAYFGLAVSYVLCHNREKAKAYARHSKNGSSYNSDLFSLLGTIALFIYWPSFNSALAKYNVDSGFSQSRVIINTSLAQSAGAFTTFIFSKLLRRAKHGSARGLYDLVDIQNATLAGAVSIGCASDLVVGPGGAMAVGITGALISTAGFVFLQPFLVNRLGLHDTCGIHNLHGLPGLFGGIVGIIAVAASRNDVYGTPGEIFYPHGANQPVYQLASVAITLAFAIISGAFTGLLVLAVRKHLNPIPDEYLFEDIAEFETPEEEEDSQNSGKEKHVESLLVERPSKEIV</sequence>
<dbReference type="GO" id="GO:0005886">
    <property type="term" value="C:plasma membrane"/>
    <property type="evidence" value="ECO:0007669"/>
    <property type="project" value="InterPro"/>
</dbReference>
<accession>A0AAD5SLY9</accession>
<dbReference type="InterPro" id="IPR002229">
    <property type="entry name" value="RhesusRHD"/>
</dbReference>
<feature type="transmembrane region" description="Helical" evidence="7">
    <location>
        <begin position="190"/>
        <end position="211"/>
    </location>
</feature>
<feature type="region of interest" description="Disordered" evidence="6">
    <location>
        <begin position="454"/>
        <end position="486"/>
    </location>
</feature>
<evidence type="ECO:0000259" key="8">
    <source>
        <dbReference type="Pfam" id="PF00909"/>
    </source>
</evidence>
<comment type="similarity">
    <text evidence="2">Belongs to the ammonium transporter (TC 2.A.49) family. Rh subfamily.</text>
</comment>
<gene>
    <name evidence="9" type="ORF">HK097_010589</name>
</gene>
<comment type="caution">
    <text evidence="9">The sequence shown here is derived from an EMBL/GenBank/DDBJ whole genome shotgun (WGS) entry which is preliminary data.</text>
</comment>
<feature type="transmembrane region" description="Helical" evidence="7">
    <location>
        <begin position="88"/>
        <end position="111"/>
    </location>
</feature>
<dbReference type="EMBL" id="JADGJD010000008">
    <property type="protein sequence ID" value="KAJ3057229.1"/>
    <property type="molecule type" value="Genomic_DNA"/>
</dbReference>
<dbReference type="PANTHER" id="PTHR11730:SF60">
    <property type="entry name" value="RH50, ISOFORM D"/>
    <property type="match status" value="1"/>
</dbReference>
<comment type="subcellular location">
    <subcellularLocation>
        <location evidence="1">Membrane</location>
        <topology evidence="1">Multi-pass membrane protein</topology>
    </subcellularLocation>
</comment>
<evidence type="ECO:0000256" key="4">
    <source>
        <dbReference type="ARBA" id="ARBA00022989"/>
    </source>
</evidence>
<keyword evidence="5 7" id="KW-0472">Membrane</keyword>
<feature type="domain" description="Ammonium transporter AmtB-like" evidence="8">
    <location>
        <begin position="58"/>
        <end position="438"/>
    </location>
</feature>
<dbReference type="GO" id="GO:0097272">
    <property type="term" value="P:ammonium homeostasis"/>
    <property type="evidence" value="ECO:0007669"/>
    <property type="project" value="TreeGrafter"/>
</dbReference>
<feature type="transmembrane region" description="Helical" evidence="7">
    <location>
        <begin position="409"/>
        <end position="434"/>
    </location>
</feature>
<dbReference type="PRINTS" id="PR00342">
    <property type="entry name" value="RHESUSRHD"/>
</dbReference>
<feature type="transmembrane region" description="Helical" evidence="7">
    <location>
        <begin position="231"/>
        <end position="249"/>
    </location>
</feature>
<feature type="transmembrane region" description="Helical" evidence="7">
    <location>
        <begin position="367"/>
        <end position="389"/>
    </location>
</feature>
<dbReference type="PANTHER" id="PTHR11730">
    <property type="entry name" value="AMMONIUM TRANSPORTER"/>
    <property type="match status" value="1"/>
</dbReference>
<evidence type="ECO:0000256" key="2">
    <source>
        <dbReference type="ARBA" id="ARBA00011036"/>
    </source>
</evidence>
<feature type="transmembrane region" description="Helical" evidence="7">
    <location>
        <begin position="131"/>
        <end position="153"/>
    </location>
</feature>
<dbReference type="GO" id="GO:0008519">
    <property type="term" value="F:ammonium channel activity"/>
    <property type="evidence" value="ECO:0007669"/>
    <property type="project" value="InterPro"/>
</dbReference>
<evidence type="ECO:0000256" key="5">
    <source>
        <dbReference type="ARBA" id="ARBA00023136"/>
    </source>
</evidence>
<evidence type="ECO:0000313" key="9">
    <source>
        <dbReference type="EMBL" id="KAJ3057229.1"/>
    </source>
</evidence>
<reference evidence="9" key="1">
    <citation type="submission" date="2020-05" db="EMBL/GenBank/DDBJ databases">
        <title>Phylogenomic resolution of chytrid fungi.</title>
        <authorList>
            <person name="Stajich J.E."/>
            <person name="Amses K."/>
            <person name="Simmons R."/>
            <person name="Seto K."/>
            <person name="Myers J."/>
            <person name="Bonds A."/>
            <person name="Quandt C.A."/>
            <person name="Barry K."/>
            <person name="Liu P."/>
            <person name="Grigoriev I."/>
            <person name="Longcore J.E."/>
            <person name="James T.Y."/>
        </authorList>
    </citation>
    <scope>NUCLEOTIDE SEQUENCE</scope>
    <source>
        <strain evidence="9">JEL0318</strain>
    </source>
</reference>
<feature type="transmembrane region" description="Helical" evidence="7">
    <location>
        <begin position="308"/>
        <end position="327"/>
    </location>
</feature>
<feature type="transmembrane region" description="Helical" evidence="7">
    <location>
        <begin position="62"/>
        <end position="81"/>
    </location>
</feature>